<name>A0ABW4HR16_9BACI</name>
<proteinExistence type="predicted"/>
<dbReference type="Proteomes" id="UP001597221">
    <property type="component" value="Unassembled WGS sequence"/>
</dbReference>
<gene>
    <name evidence="2" type="ORF">ACFSBH_10310</name>
</gene>
<keyword evidence="3" id="KW-1185">Reference proteome</keyword>
<evidence type="ECO:0000313" key="3">
    <source>
        <dbReference type="Proteomes" id="UP001597221"/>
    </source>
</evidence>
<keyword evidence="1" id="KW-0812">Transmembrane</keyword>
<keyword evidence="1" id="KW-0472">Membrane</keyword>
<evidence type="ECO:0008006" key="4">
    <source>
        <dbReference type="Google" id="ProtNLM"/>
    </source>
</evidence>
<comment type="caution">
    <text evidence="2">The sequence shown here is derived from an EMBL/GenBank/DDBJ whole genome shotgun (WGS) entry which is preliminary data.</text>
</comment>
<feature type="transmembrane region" description="Helical" evidence="1">
    <location>
        <begin position="55"/>
        <end position="76"/>
    </location>
</feature>
<sequence length="107" mass="11880">MNKYRIPAVISLIFSLLAPLLTFLFVVQGNATKEAFGYITEEMSAGNTWARIVVIIHVFLVGWLLFLMIKGGIYLYQSPKVKDTVKNILVKIKTSPSEGSNQDSKSG</sequence>
<protein>
    <recommendedName>
        <fullName evidence="4">CcmD family protein</fullName>
    </recommendedName>
</protein>
<evidence type="ECO:0000256" key="1">
    <source>
        <dbReference type="SAM" id="Phobius"/>
    </source>
</evidence>
<evidence type="ECO:0000313" key="2">
    <source>
        <dbReference type="EMBL" id="MFD1608048.1"/>
    </source>
</evidence>
<organism evidence="2 3">
    <name type="scientific">Oceanobacillus luteolus</name>
    <dbReference type="NCBI Taxonomy" id="1274358"/>
    <lineage>
        <taxon>Bacteria</taxon>
        <taxon>Bacillati</taxon>
        <taxon>Bacillota</taxon>
        <taxon>Bacilli</taxon>
        <taxon>Bacillales</taxon>
        <taxon>Bacillaceae</taxon>
        <taxon>Oceanobacillus</taxon>
    </lineage>
</organism>
<keyword evidence="1" id="KW-1133">Transmembrane helix</keyword>
<reference evidence="3" key="1">
    <citation type="journal article" date="2019" name="Int. J. Syst. Evol. Microbiol.">
        <title>The Global Catalogue of Microorganisms (GCM) 10K type strain sequencing project: providing services to taxonomists for standard genome sequencing and annotation.</title>
        <authorList>
            <consortium name="The Broad Institute Genomics Platform"/>
            <consortium name="The Broad Institute Genome Sequencing Center for Infectious Disease"/>
            <person name="Wu L."/>
            <person name="Ma J."/>
        </authorList>
    </citation>
    <scope>NUCLEOTIDE SEQUENCE [LARGE SCALE GENOMIC DNA]</scope>
    <source>
        <strain evidence="3">CGMCC 1.12376</strain>
    </source>
</reference>
<dbReference type="EMBL" id="JBHUDE010000046">
    <property type="protein sequence ID" value="MFD1608048.1"/>
    <property type="molecule type" value="Genomic_DNA"/>
</dbReference>
<accession>A0ABW4HR16</accession>